<keyword evidence="1" id="KW-0812">Transmembrane</keyword>
<evidence type="ECO:0000313" key="3">
    <source>
        <dbReference type="Proteomes" id="UP000297245"/>
    </source>
</evidence>
<keyword evidence="3" id="KW-1185">Reference proteome</keyword>
<proteinExistence type="predicted"/>
<accession>A0A4S8KII4</accession>
<evidence type="ECO:0000256" key="1">
    <source>
        <dbReference type="SAM" id="Phobius"/>
    </source>
</evidence>
<feature type="transmembrane region" description="Helical" evidence="1">
    <location>
        <begin position="20"/>
        <end position="41"/>
    </location>
</feature>
<reference evidence="2 3" key="1">
    <citation type="journal article" date="2019" name="Nat. Ecol. Evol.">
        <title>Megaphylogeny resolves global patterns of mushroom evolution.</title>
        <authorList>
            <person name="Varga T."/>
            <person name="Krizsan K."/>
            <person name="Foldi C."/>
            <person name="Dima B."/>
            <person name="Sanchez-Garcia M."/>
            <person name="Sanchez-Ramirez S."/>
            <person name="Szollosi G.J."/>
            <person name="Szarkandi J.G."/>
            <person name="Papp V."/>
            <person name="Albert L."/>
            <person name="Andreopoulos W."/>
            <person name="Angelini C."/>
            <person name="Antonin V."/>
            <person name="Barry K.W."/>
            <person name="Bougher N.L."/>
            <person name="Buchanan P."/>
            <person name="Buyck B."/>
            <person name="Bense V."/>
            <person name="Catcheside P."/>
            <person name="Chovatia M."/>
            <person name="Cooper J."/>
            <person name="Damon W."/>
            <person name="Desjardin D."/>
            <person name="Finy P."/>
            <person name="Geml J."/>
            <person name="Haridas S."/>
            <person name="Hughes K."/>
            <person name="Justo A."/>
            <person name="Karasinski D."/>
            <person name="Kautmanova I."/>
            <person name="Kiss B."/>
            <person name="Kocsube S."/>
            <person name="Kotiranta H."/>
            <person name="LaButti K.M."/>
            <person name="Lechner B.E."/>
            <person name="Liimatainen K."/>
            <person name="Lipzen A."/>
            <person name="Lukacs Z."/>
            <person name="Mihaltcheva S."/>
            <person name="Morgado L.N."/>
            <person name="Niskanen T."/>
            <person name="Noordeloos M.E."/>
            <person name="Ohm R.A."/>
            <person name="Ortiz-Santana B."/>
            <person name="Ovrebo C."/>
            <person name="Racz N."/>
            <person name="Riley R."/>
            <person name="Savchenko A."/>
            <person name="Shiryaev A."/>
            <person name="Soop K."/>
            <person name="Spirin V."/>
            <person name="Szebenyi C."/>
            <person name="Tomsovsky M."/>
            <person name="Tulloss R.E."/>
            <person name="Uehling J."/>
            <person name="Grigoriev I.V."/>
            <person name="Vagvolgyi C."/>
            <person name="Papp T."/>
            <person name="Martin F.M."/>
            <person name="Miettinen O."/>
            <person name="Hibbett D.S."/>
            <person name="Nagy L.G."/>
        </authorList>
    </citation>
    <scope>NUCLEOTIDE SEQUENCE [LARGE SCALE GENOMIC DNA]</scope>
    <source>
        <strain evidence="2 3">CBS 962.96</strain>
    </source>
</reference>
<evidence type="ECO:0000313" key="2">
    <source>
        <dbReference type="EMBL" id="THU75254.1"/>
    </source>
</evidence>
<dbReference type="AlphaFoldDB" id="A0A4S8KII4"/>
<dbReference type="Proteomes" id="UP000297245">
    <property type="component" value="Unassembled WGS sequence"/>
</dbReference>
<protein>
    <submittedName>
        <fullName evidence="2">Uncharacterized protein</fullName>
    </submittedName>
</protein>
<name>A0A4S8KII4_DENBC</name>
<sequence>MQVVCSIFAITELSSSFSQVIAGSSAQLTAILFLSTILFVARSQLVTNHMLNQLQDRQNF</sequence>
<keyword evidence="1" id="KW-0472">Membrane</keyword>
<dbReference type="EMBL" id="ML182546">
    <property type="protein sequence ID" value="THU75254.1"/>
    <property type="molecule type" value="Genomic_DNA"/>
</dbReference>
<organism evidence="2 3">
    <name type="scientific">Dendrothele bispora (strain CBS 962.96)</name>
    <dbReference type="NCBI Taxonomy" id="1314807"/>
    <lineage>
        <taxon>Eukaryota</taxon>
        <taxon>Fungi</taxon>
        <taxon>Dikarya</taxon>
        <taxon>Basidiomycota</taxon>
        <taxon>Agaricomycotina</taxon>
        <taxon>Agaricomycetes</taxon>
        <taxon>Agaricomycetidae</taxon>
        <taxon>Agaricales</taxon>
        <taxon>Agaricales incertae sedis</taxon>
        <taxon>Dendrothele</taxon>
    </lineage>
</organism>
<keyword evidence="1" id="KW-1133">Transmembrane helix</keyword>
<gene>
    <name evidence="2" type="ORF">K435DRAFT_881246</name>
</gene>